<dbReference type="VEuPathDB" id="ToxoDB:ETH2_0843200"/>
<accession>U6KYU8</accession>
<organism evidence="2 3">
    <name type="scientific">Eimeria tenella</name>
    <name type="common">Coccidian parasite</name>
    <dbReference type="NCBI Taxonomy" id="5802"/>
    <lineage>
        <taxon>Eukaryota</taxon>
        <taxon>Sar</taxon>
        <taxon>Alveolata</taxon>
        <taxon>Apicomplexa</taxon>
        <taxon>Conoidasida</taxon>
        <taxon>Coccidia</taxon>
        <taxon>Eucoccidiorida</taxon>
        <taxon>Eimeriorina</taxon>
        <taxon>Eimeriidae</taxon>
        <taxon>Eimeria</taxon>
    </lineage>
</organism>
<reference evidence="2" key="1">
    <citation type="submission" date="2013-10" db="EMBL/GenBank/DDBJ databases">
        <title>Genomic analysis of the causative agents of coccidiosis in chickens.</title>
        <authorList>
            <person name="Reid A.J."/>
            <person name="Blake D."/>
            <person name="Billington K."/>
            <person name="Browne H."/>
            <person name="Dunn M."/>
            <person name="Hung S."/>
            <person name="Kawahara F."/>
            <person name="Miranda-Saavedra D."/>
            <person name="Mourier T."/>
            <person name="Nagra H."/>
            <person name="Otto T.D."/>
            <person name="Rawlings N."/>
            <person name="Sanchez A."/>
            <person name="Sanders M."/>
            <person name="Subramaniam C."/>
            <person name="Tay Y."/>
            <person name="Dear P."/>
            <person name="Doerig C."/>
            <person name="Gruber A."/>
            <person name="Parkinson J."/>
            <person name="Shirley M."/>
            <person name="Wan K.L."/>
            <person name="Berriman M."/>
            <person name="Tomley F."/>
            <person name="Pain A."/>
        </authorList>
    </citation>
    <scope>NUCLEOTIDE SEQUENCE [LARGE SCALE GENOMIC DNA]</scope>
    <source>
        <strain evidence="2">Houghton</strain>
    </source>
</reference>
<feature type="compositionally biased region" description="Polar residues" evidence="1">
    <location>
        <begin position="13"/>
        <end position="24"/>
    </location>
</feature>
<feature type="region of interest" description="Disordered" evidence="1">
    <location>
        <begin position="1"/>
        <end position="80"/>
    </location>
</feature>
<dbReference type="AlphaFoldDB" id="U6KYU8"/>
<dbReference type="GeneID" id="25256960"/>
<protein>
    <submittedName>
        <fullName evidence="2">Uncharacterized protein</fullName>
    </submittedName>
</protein>
<sequence>EAAAAAAAAGSLINANRQQQQQPGTAAPVLVGRLQQQQQAAAAAAPGSSDAKELPQGRDRDAQQQQQQQQKLQGAVETQQGFPVEGLGTESNEAMAGAALFPGASPFASLLELASVGKFGVGVDGFAGVGPFGGPPGFLGAPSDSSGVLSQLMGAPQLAAASGGTAAAAANNAAAVAAAAGLGGAFPGAGAPAGTLGLLQLQQQPGAAHACMHACSLEAPQAPLHAQ</sequence>
<keyword evidence="3" id="KW-1185">Reference proteome</keyword>
<feature type="compositionally biased region" description="Basic and acidic residues" evidence="1">
    <location>
        <begin position="50"/>
        <end position="62"/>
    </location>
</feature>
<dbReference type="EMBL" id="HG675208">
    <property type="protein sequence ID" value="CDJ40680.1"/>
    <property type="molecule type" value="Genomic_DNA"/>
</dbReference>
<dbReference type="VEuPathDB" id="ToxoDB:ETH_00039595"/>
<dbReference type="Proteomes" id="UP000030747">
    <property type="component" value="Unassembled WGS sequence"/>
</dbReference>
<name>U6KYU8_EIMTE</name>
<evidence type="ECO:0000313" key="3">
    <source>
        <dbReference type="Proteomes" id="UP000030747"/>
    </source>
</evidence>
<evidence type="ECO:0000313" key="2">
    <source>
        <dbReference type="EMBL" id="CDJ40680.1"/>
    </source>
</evidence>
<proteinExistence type="predicted"/>
<reference evidence="2" key="2">
    <citation type="submission" date="2013-10" db="EMBL/GenBank/DDBJ databases">
        <authorList>
            <person name="Aslett M."/>
        </authorList>
    </citation>
    <scope>NUCLEOTIDE SEQUENCE [LARGE SCALE GENOMIC DNA]</scope>
    <source>
        <strain evidence="2">Houghton</strain>
    </source>
</reference>
<feature type="non-terminal residue" evidence="2">
    <location>
        <position position="227"/>
    </location>
</feature>
<dbReference type="RefSeq" id="XP_013231430.1">
    <property type="nucleotide sequence ID" value="XM_013375976.1"/>
</dbReference>
<feature type="non-terminal residue" evidence="2">
    <location>
        <position position="1"/>
    </location>
</feature>
<gene>
    <name evidence="2" type="ORF">ETH_00039595</name>
</gene>
<feature type="compositionally biased region" description="Low complexity" evidence="1">
    <location>
        <begin position="35"/>
        <end position="45"/>
    </location>
</feature>
<evidence type="ECO:0000256" key="1">
    <source>
        <dbReference type="SAM" id="MobiDB-lite"/>
    </source>
</evidence>